<dbReference type="GO" id="GO:0003677">
    <property type="term" value="F:DNA binding"/>
    <property type="evidence" value="ECO:0007669"/>
    <property type="project" value="UniProtKB-KW"/>
</dbReference>
<dbReference type="Gene3D" id="1.10.10.10">
    <property type="entry name" value="Winged helix-like DNA-binding domain superfamily/Winged helix DNA-binding domain"/>
    <property type="match status" value="1"/>
</dbReference>
<feature type="compositionally biased region" description="Basic and acidic residues" evidence="4">
    <location>
        <begin position="238"/>
        <end position="251"/>
    </location>
</feature>
<dbReference type="InterPro" id="IPR011711">
    <property type="entry name" value="GntR_C"/>
</dbReference>
<dbReference type="GO" id="GO:0003700">
    <property type="term" value="F:DNA-binding transcription factor activity"/>
    <property type="evidence" value="ECO:0007669"/>
    <property type="project" value="InterPro"/>
</dbReference>
<feature type="region of interest" description="Disordered" evidence="4">
    <location>
        <begin position="238"/>
        <end position="273"/>
    </location>
</feature>
<name>A0A502G336_9SPHN</name>
<dbReference type="InterPro" id="IPR036388">
    <property type="entry name" value="WH-like_DNA-bd_sf"/>
</dbReference>
<dbReference type="Gene3D" id="1.20.120.530">
    <property type="entry name" value="GntR ligand-binding domain-like"/>
    <property type="match status" value="1"/>
</dbReference>
<evidence type="ECO:0000259" key="5">
    <source>
        <dbReference type="PROSITE" id="PS50949"/>
    </source>
</evidence>
<dbReference type="EMBL" id="RCZC01000001">
    <property type="protein sequence ID" value="TPG56174.1"/>
    <property type="molecule type" value="Genomic_DNA"/>
</dbReference>
<evidence type="ECO:0000256" key="3">
    <source>
        <dbReference type="ARBA" id="ARBA00023163"/>
    </source>
</evidence>
<accession>A0A502G336</accession>
<keyword evidence="2" id="KW-0238">DNA-binding</keyword>
<dbReference type="PANTHER" id="PTHR43537:SF5">
    <property type="entry name" value="UXU OPERON TRANSCRIPTIONAL REGULATOR"/>
    <property type="match status" value="1"/>
</dbReference>
<keyword evidence="1" id="KW-0805">Transcription regulation</keyword>
<evidence type="ECO:0000313" key="6">
    <source>
        <dbReference type="EMBL" id="TPG56174.1"/>
    </source>
</evidence>
<keyword evidence="7" id="KW-1185">Reference proteome</keyword>
<evidence type="ECO:0000256" key="4">
    <source>
        <dbReference type="SAM" id="MobiDB-lite"/>
    </source>
</evidence>
<dbReference type="CDD" id="cd07377">
    <property type="entry name" value="WHTH_GntR"/>
    <property type="match status" value="1"/>
</dbReference>
<comment type="caution">
    <text evidence="6">The sequence shown here is derived from an EMBL/GenBank/DDBJ whole genome shotgun (WGS) entry which is preliminary data.</text>
</comment>
<dbReference type="SMART" id="SM00895">
    <property type="entry name" value="FCD"/>
    <property type="match status" value="1"/>
</dbReference>
<reference evidence="6 7" key="1">
    <citation type="journal article" date="2019" name="Environ. Microbiol.">
        <title>Species interactions and distinct microbial communities in high Arctic permafrost affected cryosols are associated with the CH4 and CO2 gas fluxes.</title>
        <authorList>
            <person name="Altshuler I."/>
            <person name="Hamel J."/>
            <person name="Turney S."/>
            <person name="Magnuson E."/>
            <person name="Levesque R."/>
            <person name="Greer C."/>
            <person name="Whyte L.G."/>
        </authorList>
    </citation>
    <scope>NUCLEOTIDE SEQUENCE [LARGE SCALE GENOMIC DNA]</scope>
    <source>
        <strain evidence="6 7">E6.1</strain>
    </source>
</reference>
<dbReference type="Pfam" id="PF00392">
    <property type="entry name" value="GntR"/>
    <property type="match status" value="1"/>
</dbReference>
<protein>
    <submittedName>
        <fullName evidence="6">FadR family transcriptional regulator</fullName>
    </submittedName>
</protein>
<dbReference type="SUPFAM" id="SSF46785">
    <property type="entry name" value="Winged helix' DNA-binding domain"/>
    <property type="match status" value="1"/>
</dbReference>
<dbReference type="Pfam" id="PF07729">
    <property type="entry name" value="FCD"/>
    <property type="match status" value="1"/>
</dbReference>
<dbReference type="PANTHER" id="PTHR43537">
    <property type="entry name" value="TRANSCRIPTIONAL REGULATOR, GNTR FAMILY"/>
    <property type="match status" value="1"/>
</dbReference>
<dbReference type="PROSITE" id="PS50949">
    <property type="entry name" value="HTH_GNTR"/>
    <property type="match status" value="1"/>
</dbReference>
<dbReference type="Proteomes" id="UP000319931">
    <property type="component" value="Unassembled WGS sequence"/>
</dbReference>
<sequence>MLQLQNSYDKQRAPRFLGAVAKETPVARNSASLTDGLFAKLEERIRSGAMPPGSRFPTQLEISAAENVSRTVVREAVARLSAQGLTTSRQGSGVFVAATAQYRAFQVTRDEMSELTDVIKLLEMRLALETEMAALAAARRTTADIGAIRDALAQMEAVIDDPEAAARADSGFHLAIARATQNHYYERLIEFLGLRLVPPRNLYLRDQSEEAHRAYAAKVQGEHEAILDAIVRMDSTRAREAARHHMQESLSRHSQLSETTSLRPKVEDSGTSD</sequence>
<dbReference type="AlphaFoldDB" id="A0A502G336"/>
<feature type="domain" description="HTH gntR-type" evidence="5">
    <location>
        <begin position="31"/>
        <end position="99"/>
    </location>
</feature>
<keyword evidence="3" id="KW-0804">Transcription</keyword>
<dbReference type="InterPro" id="IPR036390">
    <property type="entry name" value="WH_DNA-bd_sf"/>
</dbReference>
<evidence type="ECO:0000256" key="2">
    <source>
        <dbReference type="ARBA" id="ARBA00023125"/>
    </source>
</evidence>
<organism evidence="6 7">
    <name type="scientific">Sphingomonas glacialis</name>
    <dbReference type="NCBI Taxonomy" id="658225"/>
    <lineage>
        <taxon>Bacteria</taxon>
        <taxon>Pseudomonadati</taxon>
        <taxon>Pseudomonadota</taxon>
        <taxon>Alphaproteobacteria</taxon>
        <taxon>Sphingomonadales</taxon>
        <taxon>Sphingomonadaceae</taxon>
        <taxon>Sphingomonas</taxon>
    </lineage>
</organism>
<feature type="compositionally biased region" description="Basic and acidic residues" evidence="4">
    <location>
        <begin position="264"/>
        <end position="273"/>
    </location>
</feature>
<dbReference type="InterPro" id="IPR000524">
    <property type="entry name" value="Tscrpt_reg_HTH_GntR"/>
</dbReference>
<proteinExistence type="predicted"/>
<dbReference type="SUPFAM" id="SSF48008">
    <property type="entry name" value="GntR ligand-binding domain-like"/>
    <property type="match status" value="1"/>
</dbReference>
<evidence type="ECO:0000313" key="7">
    <source>
        <dbReference type="Proteomes" id="UP000319931"/>
    </source>
</evidence>
<evidence type="ECO:0000256" key="1">
    <source>
        <dbReference type="ARBA" id="ARBA00023015"/>
    </source>
</evidence>
<dbReference type="PRINTS" id="PR00035">
    <property type="entry name" value="HTHGNTR"/>
</dbReference>
<gene>
    <name evidence="6" type="ORF">EAH76_00940</name>
</gene>
<dbReference type="OrthoDB" id="9809707at2"/>
<dbReference type="InterPro" id="IPR008920">
    <property type="entry name" value="TF_FadR/GntR_C"/>
</dbReference>
<feature type="compositionally biased region" description="Polar residues" evidence="4">
    <location>
        <begin position="252"/>
        <end position="262"/>
    </location>
</feature>
<dbReference type="SMART" id="SM00345">
    <property type="entry name" value="HTH_GNTR"/>
    <property type="match status" value="1"/>
</dbReference>